<organism evidence="1">
    <name type="scientific">uncultured organism</name>
    <dbReference type="NCBI Taxonomy" id="155900"/>
    <lineage>
        <taxon>unclassified sequences</taxon>
        <taxon>environmental samples</taxon>
    </lineage>
</organism>
<dbReference type="EMBL" id="MN079134">
    <property type="protein sequence ID" value="QEA06283.1"/>
    <property type="molecule type" value="Genomic_DNA"/>
</dbReference>
<evidence type="ECO:0000313" key="1">
    <source>
        <dbReference type="EMBL" id="QEA06283.1"/>
    </source>
</evidence>
<dbReference type="AlphaFoldDB" id="A0A5B8RDV1"/>
<reference evidence="1" key="1">
    <citation type="submission" date="2019-06" db="EMBL/GenBank/DDBJ databases">
        <authorList>
            <person name="Murdoch R.W."/>
            <person name="Fathepure B."/>
        </authorList>
    </citation>
    <scope>NUCLEOTIDE SEQUENCE</scope>
</reference>
<evidence type="ECO:0008006" key="2">
    <source>
        <dbReference type="Google" id="ProtNLM"/>
    </source>
</evidence>
<protein>
    <recommendedName>
        <fullName evidence="2">HNH nuclease domain-containing protein</fullName>
    </recommendedName>
</protein>
<sequence>MAAMATPDPNRQDALVRRAAFDWLEAQTARHGNVLPRGLPSQGFEWHGQRVPLVGPAGIFKPRVLPEIPLTITTAPDGPYEDTFGDEHRLLCRYHGTDLNHRDNRGLREAMHRRTPLIYLFGLIPGRYLAVWPVFVVGDNPDKLTFTVMADAQDTITDSLARGADREIRDEPEEPRRRYITATIQRRLHQRSFREPVLSAYRERCALCRLRYRELLDASHIIPDSPSPRYLSRTSRASSKSMRSYVLRYGTR</sequence>
<accession>A0A5B8RDV1</accession>
<proteinExistence type="predicted"/>
<name>A0A5B8RDV1_9ZZZZ</name>
<gene>
    <name evidence="1" type="ORF">KBTEX_02614</name>
</gene>